<proteinExistence type="inferred from homology"/>
<comment type="cofactor">
    <cofactor evidence="1">
        <name>Mn(2+)</name>
        <dbReference type="ChEBI" id="CHEBI:29035"/>
    </cofactor>
</comment>
<name>A0A1I2EQV1_9BACT</name>
<comment type="similarity">
    <text evidence="10 11">Belongs to the YjjX NTPase family.</text>
</comment>
<evidence type="ECO:0000256" key="4">
    <source>
        <dbReference type="ARBA" id="ARBA00022801"/>
    </source>
</evidence>
<dbReference type="STRING" id="655355.SAMN05216283_102189"/>
<organism evidence="13 14">
    <name type="scientific">Sunxiuqinia elliptica</name>
    <dbReference type="NCBI Taxonomy" id="655355"/>
    <lineage>
        <taxon>Bacteria</taxon>
        <taxon>Pseudomonadati</taxon>
        <taxon>Bacteroidota</taxon>
        <taxon>Bacteroidia</taxon>
        <taxon>Marinilabiliales</taxon>
        <taxon>Prolixibacteraceae</taxon>
        <taxon>Sunxiuqinia</taxon>
    </lineage>
</organism>
<evidence type="ECO:0000259" key="12">
    <source>
        <dbReference type="Pfam" id="PF01931"/>
    </source>
</evidence>
<keyword evidence="5 11" id="KW-0460">Magnesium</keyword>
<keyword evidence="14" id="KW-1185">Reference proteome</keyword>
<comment type="function">
    <text evidence="11">Phosphatase that hydrolyzes non-canonical purine nucleotides such as XTP and ITP to their respective diphosphate derivatives. Probably excludes non-canonical purines from DNA/RNA precursor pool, thus preventing their incorporation into DNA/RNA and avoiding chromosomal lesions.</text>
</comment>
<accession>A0A1I2EQV1</accession>
<evidence type="ECO:0000256" key="7">
    <source>
        <dbReference type="ARBA" id="ARBA00023211"/>
    </source>
</evidence>
<dbReference type="Proteomes" id="UP000198964">
    <property type="component" value="Unassembled WGS sequence"/>
</dbReference>
<gene>
    <name evidence="13" type="ORF">SAMN05216283_102189</name>
</gene>
<dbReference type="InterPro" id="IPR029001">
    <property type="entry name" value="ITPase-like_fam"/>
</dbReference>
<evidence type="ECO:0000256" key="8">
    <source>
        <dbReference type="ARBA" id="ARBA00048174"/>
    </source>
</evidence>
<evidence type="ECO:0000256" key="11">
    <source>
        <dbReference type="HAMAP-Rule" id="MF_00648"/>
    </source>
</evidence>
<evidence type="ECO:0000256" key="10">
    <source>
        <dbReference type="ARBA" id="ARBA00060855"/>
    </source>
</evidence>
<protein>
    <recommendedName>
        <fullName evidence="11">Probable inosine/xanthosine triphosphatase</fullName>
        <shortName evidence="11">ITPase/XTPase</shortName>
        <ecNumber evidence="11">3.6.1.73</ecNumber>
    </recommendedName>
    <alternativeName>
        <fullName evidence="11">Non-canonical purine NTP phosphatase</fullName>
    </alternativeName>
    <alternativeName>
        <fullName evidence="11">Non-standard purine NTP phosphatase</fullName>
    </alternativeName>
    <alternativeName>
        <fullName evidence="11">Nucleoside-triphosphate phosphatase</fullName>
        <shortName evidence="11">NTPase</shortName>
    </alternativeName>
</protein>
<dbReference type="AlphaFoldDB" id="A0A1I2EQV1"/>
<sequence>MKVLVASQNPVKVNAVKEAFKICFSTPADVLGVASESGVADQPATSDETKRGAQNRVDYLLNRVGDADFFVGIEGGLETIDNRLQAFAWIVVSDGEKQALGRTGSFELPPEIARLIASGLELGDANDQVFKKENSKQKNGAVGLLTNDLLTRQQLYQHGLVLALIPFLNKKLYP</sequence>
<evidence type="ECO:0000256" key="2">
    <source>
        <dbReference type="ARBA" id="ARBA00022723"/>
    </source>
</evidence>
<comment type="caution">
    <text evidence="11">Lacks conserved residue(s) required for the propagation of feature annotation.</text>
</comment>
<dbReference type="FunFam" id="3.90.950.10:FF:000002">
    <property type="entry name" value="Inosine/xanthosine triphosphatase"/>
    <property type="match status" value="1"/>
</dbReference>
<evidence type="ECO:0000256" key="5">
    <source>
        <dbReference type="ARBA" id="ARBA00022842"/>
    </source>
</evidence>
<evidence type="ECO:0000256" key="1">
    <source>
        <dbReference type="ARBA" id="ARBA00001936"/>
    </source>
</evidence>
<dbReference type="GO" id="GO:0009117">
    <property type="term" value="P:nucleotide metabolic process"/>
    <property type="evidence" value="ECO:0007669"/>
    <property type="project" value="UniProtKB-KW"/>
</dbReference>
<dbReference type="Gene3D" id="3.90.950.10">
    <property type="match status" value="1"/>
</dbReference>
<dbReference type="EC" id="3.6.1.73" evidence="11"/>
<keyword evidence="6 11" id="KW-0546">Nucleotide metabolism</keyword>
<dbReference type="PANTHER" id="PTHR34699:SF2">
    <property type="entry name" value="NON-CANONICAL PURINE NTP PHOSPHATASE_PRRC1 DOMAIN-CONTAINING PROTEIN"/>
    <property type="match status" value="1"/>
</dbReference>
<evidence type="ECO:0000313" key="13">
    <source>
        <dbReference type="EMBL" id="SFE95083.1"/>
    </source>
</evidence>
<evidence type="ECO:0000256" key="9">
    <source>
        <dbReference type="ARBA" id="ARBA00048781"/>
    </source>
</evidence>
<dbReference type="InterPro" id="IPR002786">
    <property type="entry name" value="Non_canon_purine_NTPase"/>
</dbReference>
<dbReference type="InterPro" id="IPR026533">
    <property type="entry name" value="NTPase/PRRC1"/>
</dbReference>
<dbReference type="InterPro" id="IPR050299">
    <property type="entry name" value="YjjX_NTPase"/>
</dbReference>
<comment type="catalytic activity">
    <reaction evidence="8 11">
        <text>ITP + H2O = IDP + phosphate + H(+)</text>
        <dbReference type="Rhea" id="RHEA:28330"/>
        <dbReference type="ChEBI" id="CHEBI:15377"/>
        <dbReference type="ChEBI" id="CHEBI:15378"/>
        <dbReference type="ChEBI" id="CHEBI:43474"/>
        <dbReference type="ChEBI" id="CHEBI:58280"/>
        <dbReference type="ChEBI" id="CHEBI:61402"/>
        <dbReference type="EC" id="3.6.1.73"/>
    </reaction>
</comment>
<keyword evidence="2 11" id="KW-0479">Metal-binding</keyword>
<dbReference type="GO" id="GO:0046872">
    <property type="term" value="F:metal ion binding"/>
    <property type="evidence" value="ECO:0007669"/>
    <property type="project" value="UniProtKB-KW"/>
</dbReference>
<evidence type="ECO:0000256" key="6">
    <source>
        <dbReference type="ARBA" id="ARBA00023080"/>
    </source>
</evidence>
<dbReference type="NCBIfam" id="TIGR00258">
    <property type="entry name" value="inosine/xanthosine triphosphatase"/>
    <property type="match status" value="1"/>
</dbReference>
<feature type="binding site" evidence="11">
    <location>
        <position position="36"/>
    </location>
    <ligand>
        <name>Mg(2+)</name>
        <dbReference type="ChEBI" id="CHEBI:18420"/>
    </ligand>
</feature>
<keyword evidence="7 11" id="KW-0464">Manganese</keyword>
<comment type="catalytic activity">
    <reaction evidence="9 11">
        <text>XTP + H2O = XDP + phosphate + H(+)</text>
        <dbReference type="Rhea" id="RHEA:28406"/>
        <dbReference type="ChEBI" id="CHEBI:15377"/>
        <dbReference type="ChEBI" id="CHEBI:15378"/>
        <dbReference type="ChEBI" id="CHEBI:43474"/>
        <dbReference type="ChEBI" id="CHEBI:59884"/>
        <dbReference type="ChEBI" id="CHEBI:61314"/>
        <dbReference type="EC" id="3.6.1.73"/>
    </reaction>
</comment>
<dbReference type="HAMAP" id="MF_00648">
    <property type="entry name" value="Non_canon_purine_NTPase_YjjX"/>
    <property type="match status" value="1"/>
</dbReference>
<feature type="binding site" evidence="11">
    <location>
        <position position="66"/>
    </location>
    <ligand>
        <name>Mg(2+)</name>
        <dbReference type="ChEBI" id="CHEBI:18420"/>
    </ligand>
</feature>
<dbReference type="GO" id="GO:0000166">
    <property type="term" value="F:nucleotide binding"/>
    <property type="evidence" value="ECO:0007669"/>
    <property type="project" value="UniProtKB-KW"/>
</dbReference>
<reference evidence="13 14" key="1">
    <citation type="submission" date="2016-10" db="EMBL/GenBank/DDBJ databases">
        <authorList>
            <person name="de Groot N.N."/>
        </authorList>
    </citation>
    <scope>NUCLEOTIDE SEQUENCE [LARGE SCALE GENOMIC DNA]</scope>
    <source>
        <strain evidence="13 14">CGMCC 1.9156</strain>
    </source>
</reference>
<comment type="cofactor">
    <cofactor evidence="11">
        <name>Mg(2+)</name>
        <dbReference type="ChEBI" id="CHEBI:18420"/>
    </cofactor>
    <cofactor evidence="11">
        <name>Mn(2+)</name>
        <dbReference type="ChEBI" id="CHEBI:29035"/>
    </cofactor>
    <text evidence="11">Binds 1 divalent metal cation per subunit; can use either Mg(2+) or Mn(2+).</text>
</comment>
<dbReference type="SUPFAM" id="SSF52972">
    <property type="entry name" value="ITPase-like"/>
    <property type="match status" value="1"/>
</dbReference>
<dbReference type="PANTHER" id="PTHR34699">
    <property type="match status" value="1"/>
</dbReference>
<dbReference type="RefSeq" id="WP_093918868.1">
    <property type="nucleotide sequence ID" value="NZ_FONW01000002.1"/>
</dbReference>
<comment type="subunit">
    <text evidence="11">Homodimer.</text>
</comment>
<dbReference type="Pfam" id="PF01931">
    <property type="entry name" value="NTPase_I-T"/>
    <property type="match status" value="1"/>
</dbReference>
<dbReference type="NCBIfam" id="NF003459">
    <property type="entry name" value="PRK05074.1"/>
    <property type="match status" value="1"/>
</dbReference>
<dbReference type="GO" id="GO:0006772">
    <property type="term" value="P:thiamine metabolic process"/>
    <property type="evidence" value="ECO:0007669"/>
    <property type="project" value="TreeGrafter"/>
</dbReference>
<keyword evidence="4 11" id="KW-0378">Hydrolase</keyword>
<dbReference type="GO" id="GO:0103023">
    <property type="term" value="F:ITPase activity"/>
    <property type="evidence" value="ECO:0007669"/>
    <property type="project" value="UniProtKB-EC"/>
</dbReference>
<dbReference type="EMBL" id="FONW01000002">
    <property type="protein sequence ID" value="SFE95083.1"/>
    <property type="molecule type" value="Genomic_DNA"/>
</dbReference>
<feature type="domain" description="Non-canonical purine NTP phosphatase/PRRC1" evidence="12">
    <location>
        <begin position="6"/>
        <end position="168"/>
    </location>
</feature>
<evidence type="ECO:0000256" key="3">
    <source>
        <dbReference type="ARBA" id="ARBA00022741"/>
    </source>
</evidence>
<keyword evidence="3 11" id="KW-0547">Nucleotide-binding</keyword>
<evidence type="ECO:0000313" key="14">
    <source>
        <dbReference type="Proteomes" id="UP000198964"/>
    </source>
</evidence>
<feature type="binding site" evidence="11">
    <location>
        <begin position="66"/>
        <end position="67"/>
    </location>
    <ligand>
        <name>substrate</name>
    </ligand>
</feature>